<feature type="region of interest" description="Disordered" evidence="1">
    <location>
        <begin position="546"/>
        <end position="683"/>
    </location>
</feature>
<dbReference type="SMART" id="SM00394">
    <property type="entry name" value="RIIa"/>
    <property type="match status" value="2"/>
</dbReference>
<evidence type="ECO:0000259" key="2">
    <source>
        <dbReference type="SMART" id="SM00394"/>
    </source>
</evidence>
<proteinExistence type="predicted"/>
<feature type="domain" description="RIIa" evidence="2">
    <location>
        <begin position="12"/>
        <end position="50"/>
    </location>
</feature>
<feature type="region of interest" description="Disordered" evidence="1">
    <location>
        <begin position="1091"/>
        <end position="1226"/>
    </location>
</feature>
<feature type="compositionally biased region" description="Basic and acidic residues" evidence="1">
    <location>
        <begin position="553"/>
        <end position="584"/>
    </location>
</feature>
<dbReference type="VEuPathDB" id="VectorBase:GAUT018633"/>
<reference evidence="3" key="1">
    <citation type="submission" date="2020-05" db="UniProtKB">
        <authorList>
            <consortium name="EnsemblMetazoa"/>
        </authorList>
    </citation>
    <scope>IDENTIFICATION</scope>
    <source>
        <strain evidence="3">TTRI</strain>
    </source>
</reference>
<feature type="region of interest" description="Disordered" evidence="1">
    <location>
        <begin position="302"/>
        <end position="335"/>
    </location>
</feature>
<organism evidence="3 4">
    <name type="scientific">Glossina austeni</name>
    <name type="common">Savannah tsetse fly</name>
    <dbReference type="NCBI Taxonomy" id="7395"/>
    <lineage>
        <taxon>Eukaryota</taxon>
        <taxon>Metazoa</taxon>
        <taxon>Ecdysozoa</taxon>
        <taxon>Arthropoda</taxon>
        <taxon>Hexapoda</taxon>
        <taxon>Insecta</taxon>
        <taxon>Pterygota</taxon>
        <taxon>Neoptera</taxon>
        <taxon>Endopterygota</taxon>
        <taxon>Diptera</taxon>
        <taxon>Brachycera</taxon>
        <taxon>Muscomorpha</taxon>
        <taxon>Hippoboscoidea</taxon>
        <taxon>Glossinidae</taxon>
        <taxon>Glossina</taxon>
    </lineage>
</organism>
<feature type="compositionally biased region" description="Basic and acidic residues" evidence="1">
    <location>
        <begin position="852"/>
        <end position="872"/>
    </location>
</feature>
<accession>A0A1A9UX38</accession>
<sequence length="2004" mass="226669">MTAIVEQPRVPEGLRDLMKKFTKEILKEKPTDLYNFSENYFKAKLIEKDNFLVKDHEAIRLPYNFTNLHNNAKRYQIAMGLVHSVIPEDITELIKCLIKAILREQPNNLCEFAFEYFQRLNKSEKILKHQKICYNAYENYLKHKNNFLYIPYVKCTCGRIWGEFGQKEPDSNLHGTDIDIDQGTSNQDEINNIKAVCTIQSYFRRFLKRKAEKKSKVPNMSVETAALIIQRCLKNSYRKSSNENSRNVSTETSVVPQLLSKGNDVEVNNDNISETASCTSASTVLVSAKSAGDTTEKVFEKTPRIDEDAENDDDKHFSSSKEIGSNKGEKVAGKSGDSAITLNSNINELHSLSPVLEFDFKNERIGSYDVVGSGTNKEINNELGTSDINSEIPHSSDAAFFSVSQIDENKEQMQKNPESEDNFSADAPDNVLNAKSEDIDDQALKDDVSNAILSVKADSVLEKNSTEDHKYPPIAELKLKIEEFYNQVPVPVGFINEYSSEPDRKAVTHDIDKSTPKNLNYDQPVNVEIKPYENNSNSIEKGMMKTPIAGTDQVKEGENNEEQLEKKQREHILCTETEKEKDSEEISIEVEGEETSGGEQIDDHDDSQISKNSTMRGEREGEHDYDSKLNEVSAGNEISPDKVKDINTSQYKFSSHILKIDEEEEKNENSSYNAKSDPNIKNTSKGVIAENNIENILLTTREREELQGSSLDSELENESKNTESVKHYKQKIDLKITAENLEENIHENLEIGKETFIFSEESNEQVDKSNKLVKESLKEPDAQKTTGLIAYGGVALGSDNEFINEKSKEAREEEMSTIVSTKAFNEFNTQASITFEEGSHGKNYQNEEEDTRENTEKYKKSYETESGDEQQKLLDVEQLLDNSENEKDLKTLKTCGEENFPQDFTEDAQGHIQEALKSVSEIPNKIYDDIENQSSRSPNKKRENGSPNQKKEGESPRESGESERVVSYIESQTYIKHDNKKDSSDKYHEESSNETHQREAESADDCSETKRHIKDDHKKHFSNESYKSSRETEEDESERTEDFNGSEKHLEDDHKNNLPNDQHKKSLHQTEQSEVKQLDDCHDAEDWLKNHQKKYSSDENLKTRSHKAEKHETAKVVDCRGIEKGLEDNHKKSLIRESSKESLHEIEQIKSKKDDDHLKTGNNMKSDPDGKEINSKTGKAVKITEKETGSEEGIKSTDEEEKSSKKMSLYRETDEANEGEIGKQSAKKDVIATTANHLIKTSDIHGASLPSMTPITENVPFKEIQNLEMHSSARENEELSVRENIGSKSAATTAIENHVLQTSSYDKCKDSETKSVIKIENESGNNDDSNPGNVKEQLYEKIIIIKEENVEETLRKGSRDDSVHDYKLLKTASKGGTNSVDDADVITESQSKASDNKVDKSNISPDDKAVESTIDSSKEAERESNINDKDTKKAVIIEIERKENQDLDPHKLLTNALPDVVQSFAIQNSEIIHEKIDNNLKINVSGSESNLTSRETPISETCDELSGDSKHMENLLTKASQNGKEILKASIDDVKPVKLAEKNIEGLDKTFEGEVNPQIQKADSLNEALIPPENSNRNGENKLTNTSKGNHKTWDSTEKGKSHVLLNVAGDPEFVGNKSDQVLDFENNQSQLKSEGSLEKPTTEAPLRNSKEDNKDLVKDNTTEKSQNDTDRLNTINEPSRKDLKSQETSDGGALGCKGKDKNILNFITTRVDEKTSMIPSERSTIQIDKTKEGNLEDSNEEPEDDRNETVKNILDCKSGSKTQICGDDENQSNEVLNENKRIENESNFEINSRNEEAMLSIWKCYTHSNIGKQNLKSCKIVNHAEGLREKYCQQLFAETHLKSFRYNRNSDFIKTIDHRNDNHSSDNKIQKHSNNSENIDQIKPQYEEPERLPRYFYGTPSKGSNKIKHYRRKSALIRREKKFTDLTAPSSVNSTKEMKFSNIVQITEIDLPKCVNIENQLDRESPTELFNNLSSVDIDSDSDSDSDSKNASDNTNSCKSCST</sequence>
<feature type="compositionally biased region" description="Basic and acidic residues" evidence="1">
    <location>
        <begin position="1109"/>
        <end position="1159"/>
    </location>
</feature>
<evidence type="ECO:0000313" key="3">
    <source>
        <dbReference type="EnsemblMetazoa" id="GAUT018633-PA"/>
    </source>
</evidence>
<feature type="compositionally biased region" description="Basic and acidic residues" evidence="1">
    <location>
        <begin position="1679"/>
        <end position="1688"/>
    </location>
</feature>
<dbReference type="Proteomes" id="UP000078200">
    <property type="component" value="Unassembled WGS sequence"/>
</dbReference>
<feature type="compositionally biased region" description="Basic and acidic residues" evidence="1">
    <location>
        <begin position="1394"/>
        <end position="1427"/>
    </location>
</feature>
<feature type="compositionally biased region" description="Acidic residues" evidence="1">
    <location>
        <begin position="585"/>
        <end position="605"/>
    </location>
</feature>
<feature type="region of interest" description="Disordered" evidence="1">
    <location>
        <begin position="1387"/>
        <end position="1427"/>
    </location>
</feature>
<feature type="compositionally biased region" description="Basic and acidic residues" evidence="1">
    <location>
        <begin position="1858"/>
        <end position="1870"/>
    </location>
</feature>
<feature type="compositionally biased region" description="Basic and acidic residues" evidence="1">
    <location>
        <begin position="506"/>
        <end position="515"/>
    </location>
</feature>
<keyword evidence="4" id="KW-1185">Reference proteome</keyword>
<feature type="compositionally biased region" description="Acidic residues" evidence="1">
    <location>
        <begin position="1736"/>
        <end position="1747"/>
    </location>
</feature>
<feature type="region of interest" description="Disordered" evidence="1">
    <location>
        <begin position="900"/>
        <end position="1079"/>
    </location>
</feature>
<dbReference type="STRING" id="7395.A0A1A9UX38"/>
<feature type="compositionally biased region" description="Basic and acidic residues" evidence="1">
    <location>
        <begin position="1040"/>
        <end position="1064"/>
    </location>
</feature>
<feature type="domain" description="RIIa" evidence="2">
    <location>
        <begin position="88"/>
        <end position="125"/>
    </location>
</feature>
<feature type="compositionally biased region" description="Polar residues" evidence="1">
    <location>
        <begin position="1573"/>
        <end position="1588"/>
    </location>
</feature>
<dbReference type="CDD" id="cd23767">
    <property type="entry name" value="IQCD"/>
    <property type="match status" value="1"/>
</dbReference>
<dbReference type="Pfam" id="PF02197">
    <property type="entry name" value="RIIa"/>
    <property type="match status" value="2"/>
</dbReference>
<feature type="region of interest" description="Disordered" evidence="1">
    <location>
        <begin position="830"/>
        <end position="872"/>
    </location>
</feature>
<name>A0A1A9UX38_GLOAU</name>
<feature type="compositionally biased region" description="Basic and acidic residues" evidence="1">
    <location>
        <begin position="975"/>
        <end position="1031"/>
    </location>
</feature>
<feature type="compositionally biased region" description="Basic and acidic residues" evidence="1">
    <location>
        <begin position="1649"/>
        <end position="1672"/>
    </location>
</feature>
<feature type="compositionally biased region" description="Basic and acidic residues" evidence="1">
    <location>
        <begin position="1091"/>
        <end position="1102"/>
    </location>
</feature>
<feature type="compositionally biased region" description="Basic and acidic residues" evidence="1">
    <location>
        <begin position="940"/>
        <end position="964"/>
    </location>
</feature>
<feature type="region of interest" description="Disordered" evidence="1">
    <location>
        <begin position="506"/>
        <end position="527"/>
    </location>
</feature>
<feature type="region of interest" description="Disordered" evidence="1">
    <location>
        <begin position="1629"/>
        <end position="1697"/>
    </location>
</feature>
<dbReference type="Gene3D" id="1.20.890.10">
    <property type="entry name" value="cAMP-dependent protein kinase regulatory subunit, dimerization-anchoring domain"/>
    <property type="match status" value="2"/>
</dbReference>
<protein>
    <recommendedName>
        <fullName evidence="2">RIIa domain-containing protein</fullName>
    </recommendedName>
</protein>
<feature type="compositionally biased region" description="Basic and acidic residues" evidence="1">
    <location>
        <begin position="1271"/>
        <end position="1281"/>
    </location>
</feature>
<evidence type="ECO:0000256" key="1">
    <source>
        <dbReference type="SAM" id="MobiDB-lite"/>
    </source>
</evidence>
<dbReference type="SUPFAM" id="SSF47391">
    <property type="entry name" value="Dimerization-anchoring domain of cAMP-dependent PK regulatory subunit"/>
    <property type="match status" value="2"/>
</dbReference>
<dbReference type="PROSITE" id="PS50096">
    <property type="entry name" value="IQ"/>
    <property type="match status" value="1"/>
</dbReference>
<feature type="region of interest" description="Disordered" evidence="1">
    <location>
        <begin position="1718"/>
        <end position="1749"/>
    </location>
</feature>
<feature type="compositionally biased region" description="Basic and acidic residues" evidence="1">
    <location>
        <begin position="616"/>
        <end position="629"/>
    </location>
</feature>
<evidence type="ECO:0000313" key="4">
    <source>
        <dbReference type="Proteomes" id="UP000078200"/>
    </source>
</evidence>
<dbReference type="InterPro" id="IPR003117">
    <property type="entry name" value="cAMP_dep_PK_reg_su_I/II_a/b"/>
</dbReference>
<dbReference type="EnsemblMetazoa" id="GAUT018633-RA">
    <property type="protein sequence ID" value="GAUT018633-PA"/>
    <property type="gene ID" value="GAUT018633"/>
</dbReference>
<feature type="region of interest" description="Disordered" evidence="1">
    <location>
        <begin position="1973"/>
        <end position="2004"/>
    </location>
</feature>
<feature type="compositionally biased region" description="Basic and acidic residues" evidence="1">
    <location>
        <begin position="717"/>
        <end position="728"/>
    </location>
</feature>
<feature type="compositionally biased region" description="Polar residues" evidence="1">
    <location>
        <begin position="1718"/>
        <end position="1728"/>
    </location>
</feature>
<feature type="region of interest" description="Disordered" evidence="1">
    <location>
        <begin position="704"/>
        <end position="728"/>
    </location>
</feature>
<feature type="region of interest" description="Disordered" evidence="1">
    <location>
        <begin position="1270"/>
        <end position="1292"/>
    </location>
</feature>
<feature type="region of interest" description="Disordered" evidence="1">
    <location>
        <begin position="409"/>
        <end position="430"/>
    </location>
</feature>
<feature type="region of interest" description="Disordered" evidence="1">
    <location>
        <begin position="1568"/>
        <end position="1599"/>
    </location>
</feature>
<feature type="compositionally biased region" description="Basic and acidic residues" evidence="1">
    <location>
        <begin position="1182"/>
        <end position="1197"/>
    </location>
</feature>
<dbReference type="CDD" id="cd12084">
    <property type="entry name" value="DD_RII_PKA-like"/>
    <property type="match status" value="1"/>
</dbReference>
<feature type="region of interest" description="Disordered" evidence="1">
    <location>
        <begin position="1858"/>
        <end position="1880"/>
    </location>
</feature>